<proteinExistence type="predicted"/>
<evidence type="ECO:0000313" key="2">
    <source>
        <dbReference type="Proteomes" id="UP000017800"/>
    </source>
</evidence>
<reference evidence="1 2" key="2">
    <citation type="submission" date="2013-11" db="EMBL/GenBank/DDBJ databases">
        <title>Whole genome shotgun sequence of Vibrio halioticoli NBRC 102217.</title>
        <authorList>
            <person name="Isaki S."/>
            <person name="Kimura A."/>
            <person name="Ohji S."/>
            <person name="Hosoyama A."/>
            <person name="Fujita N."/>
            <person name="Hashimoto M."/>
            <person name="Hosoyama Y."/>
            <person name="Yamazoe A."/>
        </authorList>
    </citation>
    <scope>NUCLEOTIDE SEQUENCE [LARGE SCALE GENOMIC DNA]</scope>
    <source>
        <strain evidence="1 2">NBRC 102217</strain>
    </source>
</reference>
<evidence type="ECO:0000313" key="1">
    <source>
        <dbReference type="EMBL" id="GAD89894.1"/>
    </source>
</evidence>
<dbReference type="AlphaFoldDB" id="V5F3Y5"/>
<dbReference type="Proteomes" id="UP000017800">
    <property type="component" value="Unassembled WGS sequence"/>
</dbReference>
<sequence>MLGHLQGEKLIQVGGWSLSWAYCSFYELTFFLSLVSVNHFTDARDNKEDKVNLSNIDNNLVLF</sequence>
<organism evidence="1 2">
    <name type="scientific">Vibrio halioticoli NBRC 102217</name>
    <dbReference type="NCBI Taxonomy" id="1219072"/>
    <lineage>
        <taxon>Bacteria</taxon>
        <taxon>Pseudomonadati</taxon>
        <taxon>Pseudomonadota</taxon>
        <taxon>Gammaproteobacteria</taxon>
        <taxon>Vibrionales</taxon>
        <taxon>Vibrionaceae</taxon>
        <taxon>Vibrio</taxon>
    </lineage>
</organism>
<comment type="caution">
    <text evidence="1">The sequence shown here is derived from an EMBL/GenBank/DDBJ whole genome shotgun (WGS) entry which is preliminary data.</text>
</comment>
<gene>
    <name evidence="1" type="ORF">VHA01S_029_00270</name>
</gene>
<accession>V5F3Y5</accession>
<keyword evidence="2" id="KW-1185">Reference proteome</keyword>
<name>V5F3Y5_9VIBR</name>
<reference evidence="1 2" key="1">
    <citation type="submission" date="2013-10" db="EMBL/GenBank/DDBJ databases">
        <authorList>
            <person name="Ichikawa N."/>
            <person name="Kimura A."/>
            <person name="Ohji S."/>
            <person name="Hosoyama A."/>
            <person name="Fujita N."/>
        </authorList>
    </citation>
    <scope>NUCLEOTIDE SEQUENCE [LARGE SCALE GENOMIC DNA]</scope>
    <source>
        <strain evidence="1 2">NBRC 102217</strain>
    </source>
</reference>
<dbReference type="EMBL" id="BAUJ01000029">
    <property type="protein sequence ID" value="GAD89894.1"/>
    <property type="molecule type" value="Genomic_DNA"/>
</dbReference>
<protein>
    <submittedName>
        <fullName evidence="1">Uncharacterized protein</fullName>
    </submittedName>
</protein>